<dbReference type="Proteomes" id="UP000805704">
    <property type="component" value="Chromosome 8"/>
</dbReference>
<comment type="caution">
    <text evidence="1">The sequence shown here is derived from an EMBL/GenBank/DDBJ whole genome shotgun (WGS) entry which is preliminary data.</text>
</comment>
<protein>
    <submittedName>
        <fullName evidence="1">Uncharacterized protein</fullName>
    </submittedName>
</protein>
<proteinExistence type="predicted"/>
<accession>A0ACB7EE44</accession>
<evidence type="ECO:0000313" key="1">
    <source>
        <dbReference type="EMBL" id="KAG8000455.1"/>
    </source>
</evidence>
<gene>
    <name evidence="1" type="ORF">GBF38_016787</name>
</gene>
<organism evidence="1 2">
    <name type="scientific">Nibea albiflora</name>
    <name type="common">Yellow drum</name>
    <name type="synonym">Corvina albiflora</name>
    <dbReference type="NCBI Taxonomy" id="240163"/>
    <lineage>
        <taxon>Eukaryota</taxon>
        <taxon>Metazoa</taxon>
        <taxon>Chordata</taxon>
        <taxon>Craniata</taxon>
        <taxon>Vertebrata</taxon>
        <taxon>Euteleostomi</taxon>
        <taxon>Actinopterygii</taxon>
        <taxon>Neopterygii</taxon>
        <taxon>Teleostei</taxon>
        <taxon>Neoteleostei</taxon>
        <taxon>Acanthomorphata</taxon>
        <taxon>Eupercaria</taxon>
        <taxon>Sciaenidae</taxon>
        <taxon>Nibea</taxon>
    </lineage>
</organism>
<dbReference type="EMBL" id="CM024796">
    <property type="protein sequence ID" value="KAG8000455.1"/>
    <property type="molecule type" value="Genomic_DNA"/>
</dbReference>
<evidence type="ECO:0000313" key="2">
    <source>
        <dbReference type="Proteomes" id="UP000805704"/>
    </source>
</evidence>
<sequence>HVCPCFSSNQFNNTSPRVSSVTKLAVLARSVHQRLLNSGPSTVSKASVEVKWPYQFKNGSLLYITSYEDRGADQLQPRTPRSTRSTSLTRCPRRRTTPFHPESERPEGRKPKPRPQEKRPGVKRRTE</sequence>
<reference evidence="1" key="1">
    <citation type="submission" date="2020-04" db="EMBL/GenBank/DDBJ databases">
        <title>A chromosome-scale assembly and high-density genetic map of the yellow drum (Nibea albiflora) genome.</title>
        <authorList>
            <person name="Xu D."/>
            <person name="Zhang W."/>
            <person name="Chen R."/>
            <person name="Tan P."/>
            <person name="Wang L."/>
            <person name="Song H."/>
            <person name="Tian L."/>
            <person name="Zhu Q."/>
            <person name="Wang B."/>
        </authorList>
    </citation>
    <scope>NUCLEOTIDE SEQUENCE</scope>
    <source>
        <strain evidence="1">ZJHYS-2018</strain>
    </source>
</reference>
<feature type="non-terminal residue" evidence="1">
    <location>
        <position position="1"/>
    </location>
</feature>
<keyword evidence="2" id="KW-1185">Reference proteome</keyword>
<name>A0ACB7EE44_NIBAL</name>